<feature type="transmembrane region" description="Helical" evidence="1">
    <location>
        <begin position="15"/>
        <end position="32"/>
    </location>
</feature>
<feature type="transmembrane region" description="Helical" evidence="1">
    <location>
        <begin position="165"/>
        <end position="180"/>
    </location>
</feature>
<protein>
    <recommendedName>
        <fullName evidence="4">Glycosyltransferase RgtA/B/C/D-like domain-containing protein</fullName>
    </recommendedName>
</protein>
<organism evidence="2 3">
    <name type="scientific">Rufibacter sediminis</name>
    <dbReference type="NCBI Taxonomy" id="2762756"/>
    <lineage>
        <taxon>Bacteria</taxon>
        <taxon>Pseudomonadati</taxon>
        <taxon>Bacteroidota</taxon>
        <taxon>Cytophagia</taxon>
        <taxon>Cytophagales</taxon>
        <taxon>Hymenobacteraceae</taxon>
        <taxon>Rufibacter</taxon>
    </lineage>
</organism>
<proteinExistence type="predicted"/>
<comment type="caution">
    <text evidence="2">The sequence shown here is derived from an EMBL/GenBank/DDBJ whole genome shotgun (WGS) entry which is preliminary data.</text>
</comment>
<feature type="transmembrane region" description="Helical" evidence="1">
    <location>
        <begin position="135"/>
        <end position="153"/>
    </location>
</feature>
<evidence type="ECO:0000313" key="2">
    <source>
        <dbReference type="EMBL" id="MBC3539966.1"/>
    </source>
</evidence>
<accession>A0ABR6VS50</accession>
<keyword evidence="1" id="KW-0812">Transmembrane</keyword>
<sequence length="543" mass="62978">MPRFLADLSRLFSSPRFWLLAVIGFTLLYFFLEHEGFYYGDDYSYGLYAHQLIAGGFRFDDYPFCHRFMVFVPTALFYWLWGVNAYTTSLWPLCCSLGTLMVVYFTFRREHPVAANWAMVFFGFYYFQLNTVTYLYPDNILLFLTLCCLIVLYQARKQLASSTKEVLYGICFVILNLMAFLTKETIVYALPFYLIIFLYQLNRGENRRFWVTSVLTGTLLLSIYFLMYEVFAGNAFQRFQDIETAGRYVTGEEYFAKRSSVLLSRLTYKPFLFFAGSGLAVPIGFAVAATILGGRNSSFALNNSLGFWSIASLSMLFCIWFGSVSLHYYKPMYLQPRMFHPMLPAFCIVAGLAVEQIWTQRRLYLILALLFLLCAYVAGGSMWAIYLPLTFFFLIFFIAKKPIPFFLGLTAVAIATSIRPIYFIFKPTVFYYTDQKAIIDKHLRHPSGNYVVLTDSAMLVKYDFFYGYQTPKNYDYQRYSAFDATKITHADSVFLLINNGVLEHPDMGIRTRERDILPLFPAAELIDQKGKVKLFYLPKDTLR</sequence>
<feature type="transmembrane region" description="Helical" evidence="1">
    <location>
        <begin position="64"/>
        <end position="83"/>
    </location>
</feature>
<feature type="transmembrane region" description="Helical" evidence="1">
    <location>
        <begin position="209"/>
        <end position="228"/>
    </location>
</feature>
<evidence type="ECO:0008006" key="4">
    <source>
        <dbReference type="Google" id="ProtNLM"/>
    </source>
</evidence>
<keyword evidence="1" id="KW-1133">Transmembrane helix</keyword>
<feature type="transmembrane region" description="Helical" evidence="1">
    <location>
        <begin position="186"/>
        <end position="202"/>
    </location>
</feature>
<feature type="transmembrane region" description="Helical" evidence="1">
    <location>
        <begin position="305"/>
        <end position="326"/>
    </location>
</feature>
<keyword evidence="1" id="KW-0472">Membrane</keyword>
<dbReference type="Proteomes" id="UP000659698">
    <property type="component" value="Unassembled WGS sequence"/>
</dbReference>
<feature type="transmembrane region" description="Helical" evidence="1">
    <location>
        <begin position="114"/>
        <end position="129"/>
    </location>
</feature>
<name>A0ABR6VS50_9BACT</name>
<reference evidence="2 3" key="1">
    <citation type="journal article" date="2019" name="Int. J. Syst. Evol. Microbiol.">
        <title>Rufibacter sediminis sp. nov., isolated from freshwater lake sediment.</title>
        <authorList>
            <person name="Qu J.H."/>
            <person name="Zhang L.J."/>
            <person name="Fu Y.H."/>
            <person name="Li H.F."/>
        </authorList>
    </citation>
    <scope>NUCLEOTIDE SEQUENCE [LARGE SCALE GENOMIC DNA]</scope>
    <source>
        <strain evidence="2 3">H-1</strain>
    </source>
</reference>
<evidence type="ECO:0000313" key="3">
    <source>
        <dbReference type="Proteomes" id="UP000659698"/>
    </source>
</evidence>
<feature type="transmembrane region" description="Helical" evidence="1">
    <location>
        <begin position="271"/>
        <end position="293"/>
    </location>
</feature>
<feature type="transmembrane region" description="Helical" evidence="1">
    <location>
        <begin position="366"/>
        <end position="399"/>
    </location>
</feature>
<feature type="transmembrane region" description="Helical" evidence="1">
    <location>
        <begin position="89"/>
        <end position="107"/>
    </location>
</feature>
<dbReference type="EMBL" id="JACOAF010000022">
    <property type="protein sequence ID" value="MBC3539966.1"/>
    <property type="molecule type" value="Genomic_DNA"/>
</dbReference>
<gene>
    <name evidence="2" type="ORF">H7U12_09745</name>
</gene>
<feature type="transmembrane region" description="Helical" evidence="1">
    <location>
        <begin position="338"/>
        <end position="354"/>
    </location>
</feature>
<keyword evidence="3" id="KW-1185">Reference proteome</keyword>
<dbReference type="RefSeq" id="WP_186636718.1">
    <property type="nucleotide sequence ID" value="NZ_JACOAF010000022.1"/>
</dbReference>
<evidence type="ECO:0000256" key="1">
    <source>
        <dbReference type="SAM" id="Phobius"/>
    </source>
</evidence>
<feature type="transmembrane region" description="Helical" evidence="1">
    <location>
        <begin position="405"/>
        <end position="425"/>
    </location>
</feature>